<dbReference type="Proteomes" id="UP001550603">
    <property type="component" value="Unassembled WGS sequence"/>
</dbReference>
<evidence type="ECO:0000313" key="8">
    <source>
        <dbReference type="Proteomes" id="UP001550603"/>
    </source>
</evidence>
<dbReference type="PROSITE" id="PS00723">
    <property type="entry name" value="POLYPRENYL_SYNTHASE_1"/>
    <property type="match status" value="1"/>
</dbReference>
<dbReference type="SFLD" id="SFLDS00005">
    <property type="entry name" value="Isoprenoid_Synthase_Type_I"/>
    <property type="match status" value="1"/>
</dbReference>
<proteinExistence type="inferred from homology"/>
<dbReference type="PANTHER" id="PTHR12001">
    <property type="entry name" value="GERANYLGERANYL PYROPHOSPHATE SYNTHASE"/>
    <property type="match status" value="1"/>
</dbReference>
<dbReference type="InterPro" id="IPR000092">
    <property type="entry name" value="Polyprenyl_synt"/>
</dbReference>
<keyword evidence="5" id="KW-0460">Magnesium</keyword>
<dbReference type="PANTHER" id="PTHR12001:SF85">
    <property type="entry name" value="SHORT CHAIN ISOPRENYL DIPHOSPHATE SYNTHASE"/>
    <property type="match status" value="1"/>
</dbReference>
<dbReference type="CDD" id="cd00685">
    <property type="entry name" value="Trans_IPPS_HT"/>
    <property type="match status" value="1"/>
</dbReference>
<gene>
    <name evidence="7" type="ORF">ABZ568_32600</name>
</gene>
<keyword evidence="4" id="KW-0479">Metal-binding</keyword>
<dbReference type="RefSeq" id="WP_359792641.1">
    <property type="nucleotide sequence ID" value="NZ_JBEYBN010000064.1"/>
</dbReference>
<dbReference type="PROSITE" id="PS00444">
    <property type="entry name" value="POLYPRENYL_SYNTHASE_2"/>
    <property type="match status" value="1"/>
</dbReference>
<accession>A0ABV2Y4V0</accession>
<evidence type="ECO:0000256" key="1">
    <source>
        <dbReference type="ARBA" id="ARBA00001946"/>
    </source>
</evidence>
<evidence type="ECO:0000256" key="5">
    <source>
        <dbReference type="ARBA" id="ARBA00022842"/>
    </source>
</evidence>
<reference evidence="7 8" key="1">
    <citation type="submission" date="2024-06" db="EMBL/GenBank/DDBJ databases">
        <title>The Natural Products Discovery Center: Release of the First 8490 Sequenced Strains for Exploring Actinobacteria Biosynthetic Diversity.</title>
        <authorList>
            <person name="Kalkreuter E."/>
            <person name="Kautsar S.A."/>
            <person name="Yang D."/>
            <person name="Bader C.D."/>
            <person name="Teijaro C.N."/>
            <person name="Fluegel L."/>
            <person name="Davis C.M."/>
            <person name="Simpson J.R."/>
            <person name="Lauterbach L."/>
            <person name="Steele A.D."/>
            <person name="Gui C."/>
            <person name="Meng S."/>
            <person name="Li G."/>
            <person name="Viehrig K."/>
            <person name="Ye F."/>
            <person name="Su P."/>
            <person name="Kiefer A.F."/>
            <person name="Nichols A."/>
            <person name="Cepeda A.J."/>
            <person name="Yan W."/>
            <person name="Fan B."/>
            <person name="Jiang Y."/>
            <person name="Adhikari A."/>
            <person name="Zheng C.-J."/>
            <person name="Schuster L."/>
            <person name="Cowan T.M."/>
            <person name="Smanski M.J."/>
            <person name="Chevrette M.G."/>
            <person name="De Carvalho L.P.S."/>
            <person name="Shen B."/>
        </authorList>
    </citation>
    <scope>NUCLEOTIDE SEQUENCE [LARGE SCALE GENOMIC DNA]</scope>
    <source>
        <strain evidence="7 8">NPDC019583</strain>
    </source>
</reference>
<dbReference type="EMBL" id="JBEYBN010000064">
    <property type="protein sequence ID" value="MEU2271072.1"/>
    <property type="molecule type" value="Genomic_DNA"/>
</dbReference>
<evidence type="ECO:0000256" key="2">
    <source>
        <dbReference type="ARBA" id="ARBA00006706"/>
    </source>
</evidence>
<comment type="caution">
    <text evidence="7">The sequence shown here is derived from an EMBL/GenBank/DDBJ whole genome shotgun (WGS) entry which is preliminary data.</text>
</comment>
<dbReference type="Gene3D" id="1.10.600.10">
    <property type="entry name" value="Farnesyl Diphosphate Synthase"/>
    <property type="match status" value="1"/>
</dbReference>
<comment type="cofactor">
    <cofactor evidence="1">
        <name>Mg(2+)</name>
        <dbReference type="ChEBI" id="CHEBI:18420"/>
    </cofactor>
</comment>
<dbReference type="InterPro" id="IPR008949">
    <property type="entry name" value="Isoprenoid_synthase_dom_sf"/>
</dbReference>
<protein>
    <submittedName>
        <fullName evidence="7">Polyprenyl synthetase family protein</fullName>
    </submittedName>
</protein>
<keyword evidence="8" id="KW-1185">Reference proteome</keyword>
<evidence type="ECO:0000256" key="3">
    <source>
        <dbReference type="ARBA" id="ARBA00022679"/>
    </source>
</evidence>
<dbReference type="Pfam" id="PF00348">
    <property type="entry name" value="polyprenyl_synt"/>
    <property type="match status" value="1"/>
</dbReference>
<dbReference type="SUPFAM" id="SSF48576">
    <property type="entry name" value="Terpenoid synthases"/>
    <property type="match status" value="1"/>
</dbReference>
<dbReference type="InterPro" id="IPR033749">
    <property type="entry name" value="Polyprenyl_synt_CS"/>
</dbReference>
<evidence type="ECO:0000313" key="7">
    <source>
        <dbReference type="EMBL" id="MEU2271072.1"/>
    </source>
</evidence>
<comment type="similarity">
    <text evidence="2 6">Belongs to the FPP/GGPP synthase family.</text>
</comment>
<organism evidence="7 8">
    <name type="scientific">Streptomyces olindensis</name>
    <dbReference type="NCBI Taxonomy" id="358823"/>
    <lineage>
        <taxon>Bacteria</taxon>
        <taxon>Bacillati</taxon>
        <taxon>Actinomycetota</taxon>
        <taxon>Actinomycetes</taxon>
        <taxon>Kitasatosporales</taxon>
        <taxon>Streptomycetaceae</taxon>
        <taxon>Streptomyces</taxon>
    </lineage>
</organism>
<evidence type="ECO:0000256" key="4">
    <source>
        <dbReference type="ARBA" id="ARBA00022723"/>
    </source>
</evidence>
<evidence type="ECO:0000256" key="6">
    <source>
        <dbReference type="RuleBase" id="RU004466"/>
    </source>
</evidence>
<sequence length="316" mass="33964">MDPASVSSVRSGLLAAVEERLAGVLKEELNRWSAHGERAVVPVGEVASLVRAGGKRLRPLFCVSGYLAAGGAPDAPEIVDAAAALEFLHTCALLHDDVADGARLRRGLPTAHARHAEEHRAQGWNGEPRRFGESVAVLAGDLALAYADRLMAGLPPEVKPIWDELRIELIVGEYLDVDTAVRGEVTPELARWIAVWKSGSYTVRRPLEIGAAVAGRSDLAPAFETYGEKLGEAFQLRDDLIGVADDSERSGKSAGHGWDAAALRGRMAANGGAAEVERRIEQLTEEACAAVRTSSLDPVWQREFAAMAFRAAYRDR</sequence>
<keyword evidence="3 6" id="KW-0808">Transferase</keyword>
<name>A0ABV2Y4V0_9ACTN</name>